<dbReference type="Proteomes" id="UP000494040">
    <property type="component" value="Unassembled WGS sequence"/>
</dbReference>
<dbReference type="GO" id="GO:0005761">
    <property type="term" value="C:mitochondrial ribosome"/>
    <property type="evidence" value="ECO:0007669"/>
    <property type="project" value="InterPro"/>
</dbReference>
<dbReference type="OMA" id="CVTEMSM"/>
<gene>
    <name evidence="2" type="primary">106667974</name>
</gene>
<protein>
    <recommendedName>
        <fullName evidence="4">Coiled-coil-helix-coiled-coil-helix domain-containing protein 1</fullName>
    </recommendedName>
</protein>
<dbReference type="EnsemblMetazoa" id="XM_014396320.2">
    <property type="protein sequence ID" value="XP_014251806.1"/>
    <property type="gene ID" value="LOC106667974"/>
</dbReference>
<dbReference type="PANTHER" id="PTHR31278:SF2">
    <property type="entry name" value="SMALL RIBOSOMAL SUBUNIT PROTEIN MS37"/>
    <property type="match status" value="1"/>
</dbReference>
<dbReference type="KEGG" id="clec:106667974"/>
<keyword evidence="3" id="KW-1185">Reference proteome</keyword>
<feature type="region of interest" description="Disordered" evidence="1">
    <location>
        <begin position="90"/>
        <end position="119"/>
    </location>
</feature>
<evidence type="ECO:0000313" key="3">
    <source>
        <dbReference type="Proteomes" id="UP000494040"/>
    </source>
</evidence>
<evidence type="ECO:0000256" key="1">
    <source>
        <dbReference type="SAM" id="MobiDB-lite"/>
    </source>
</evidence>
<reference evidence="2" key="1">
    <citation type="submission" date="2022-01" db="UniProtKB">
        <authorList>
            <consortium name="EnsemblMetazoa"/>
        </authorList>
    </citation>
    <scope>IDENTIFICATION</scope>
</reference>
<accession>A0A8I6RUV1</accession>
<evidence type="ECO:0000313" key="2">
    <source>
        <dbReference type="EnsemblMetazoa" id="XP_014251806.1"/>
    </source>
</evidence>
<dbReference type="OrthoDB" id="5825849at2759"/>
<dbReference type="SUPFAM" id="SSF47072">
    <property type="entry name" value="Cysteine alpha-hairpin motif"/>
    <property type="match status" value="1"/>
</dbReference>
<dbReference type="GO" id="GO:0003723">
    <property type="term" value="F:RNA binding"/>
    <property type="evidence" value="ECO:0007669"/>
    <property type="project" value="TreeGrafter"/>
</dbReference>
<name>A0A8I6RUV1_CIMLE</name>
<evidence type="ECO:0008006" key="4">
    <source>
        <dbReference type="Google" id="ProtNLM"/>
    </source>
</evidence>
<dbReference type="InterPro" id="IPR009069">
    <property type="entry name" value="Cys_alpha_HP_mot_SF"/>
</dbReference>
<dbReference type="AlphaFoldDB" id="A0A8I6RUV1"/>
<dbReference type="GO" id="GO:0032543">
    <property type="term" value="P:mitochondrial translation"/>
    <property type="evidence" value="ECO:0007669"/>
    <property type="project" value="InterPro"/>
</dbReference>
<dbReference type="Gene3D" id="1.10.287.1130">
    <property type="entry name" value="CytochromE C oxidase copper chaperone"/>
    <property type="match status" value="1"/>
</dbReference>
<proteinExistence type="predicted"/>
<organism evidence="2 3">
    <name type="scientific">Cimex lectularius</name>
    <name type="common">Bed bug</name>
    <name type="synonym">Acanthia lectularia</name>
    <dbReference type="NCBI Taxonomy" id="79782"/>
    <lineage>
        <taxon>Eukaryota</taxon>
        <taxon>Metazoa</taxon>
        <taxon>Ecdysozoa</taxon>
        <taxon>Arthropoda</taxon>
        <taxon>Hexapoda</taxon>
        <taxon>Insecta</taxon>
        <taxon>Pterygota</taxon>
        <taxon>Neoptera</taxon>
        <taxon>Paraneoptera</taxon>
        <taxon>Hemiptera</taxon>
        <taxon>Heteroptera</taxon>
        <taxon>Panheteroptera</taxon>
        <taxon>Cimicomorpha</taxon>
        <taxon>Cimicidae</taxon>
        <taxon>Cimex</taxon>
    </lineage>
</organism>
<dbReference type="InterPro" id="IPR033620">
    <property type="entry name" value="Ribosomal_mS37_met"/>
</dbReference>
<sequence>MSGRSKLSGYVRRGGYITEDRVPLQILMPLKLKQSVSGKSASDSGVACIQEMSVMFACLKSNNFSESRCPKEIASFQKCCTENAQAKKHRKEMERKGILNPGEKNLSHKQVGQLLKKFP</sequence>
<dbReference type="PANTHER" id="PTHR31278">
    <property type="entry name" value="CHCHD1"/>
    <property type="match status" value="1"/>
</dbReference>
<dbReference type="GO" id="GO:0005654">
    <property type="term" value="C:nucleoplasm"/>
    <property type="evidence" value="ECO:0007669"/>
    <property type="project" value="TreeGrafter"/>
</dbReference>